<keyword evidence="5" id="KW-1185">Reference proteome</keyword>
<keyword evidence="2 4" id="KW-0413">Isomerase</keyword>
<gene>
    <name evidence="4" type="primary">yddE_1</name>
    <name evidence="4" type="ORF">Mrose_00624</name>
</gene>
<dbReference type="PIRSF" id="PIRSF016184">
    <property type="entry name" value="PhzC_PhzF"/>
    <property type="match status" value="1"/>
</dbReference>
<protein>
    <submittedName>
        <fullName evidence="4">Putative isomerase YddE</fullName>
        <ecNumber evidence="4">5.1.-.-</ecNumber>
    </submittedName>
</protein>
<dbReference type="EC" id="5.1.-.-" evidence="4"/>
<dbReference type="EMBL" id="QWLA01000007">
    <property type="protein sequence ID" value="RIH88796.1"/>
    <property type="molecule type" value="Genomic_DNA"/>
</dbReference>
<evidence type="ECO:0000313" key="5">
    <source>
        <dbReference type="Proteomes" id="UP000265341"/>
    </source>
</evidence>
<evidence type="ECO:0000256" key="3">
    <source>
        <dbReference type="PIRSR" id="PIRSR016184-1"/>
    </source>
</evidence>
<dbReference type="GO" id="GO:0016853">
    <property type="term" value="F:isomerase activity"/>
    <property type="evidence" value="ECO:0007669"/>
    <property type="project" value="UniProtKB-KW"/>
</dbReference>
<evidence type="ECO:0000313" key="4">
    <source>
        <dbReference type="EMBL" id="RIH88796.1"/>
    </source>
</evidence>
<dbReference type="Proteomes" id="UP000265341">
    <property type="component" value="Unassembled WGS sequence"/>
</dbReference>
<dbReference type="PANTHER" id="PTHR13774:SF17">
    <property type="entry name" value="PHENAZINE BIOSYNTHESIS-LIKE DOMAIN-CONTAINING PROTEIN"/>
    <property type="match status" value="1"/>
</dbReference>
<dbReference type="Pfam" id="PF02567">
    <property type="entry name" value="PhzC-PhzF"/>
    <property type="match status" value="1"/>
</dbReference>
<comment type="caution">
    <text evidence="4">The sequence shown here is derived from an EMBL/GenBank/DDBJ whole genome shotgun (WGS) entry which is preliminary data.</text>
</comment>
<sequence length="273" mass="30126">MGLRIIQVDAFTNRPFSGNPAAVCVLEAPRPAVWMQAVAREMNLSETAFLHRESSGYRLRWFTPEAEIALCGHATLASAHVLWEEGHSRAPMLEFHTLSGLLTATRAGNWIEMNFPTEPVMPAELPPTLLEAIGAKPVFTGKTPVRFFVELESAEVVRKLRPNLSLLAQVPPGRLIVTARSDDPRYDFVSRYFAPGIGIPEDPVTGSAHCALPVYWAPKLGKKEFMAYQASARGGELRVTLTSDRVFIQGQAVTVMRAELVDQVEGQWLMVDG</sequence>
<dbReference type="InterPro" id="IPR003719">
    <property type="entry name" value="Phenazine_PhzF-like"/>
</dbReference>
<dbReference type="Gene3D" id="3.10.310.10">
    <property type="entry name" value="Diaminopimelate Epimerase, Chain A, domain 1"/>
    <property type="match status" value="2"/>
</dbReference>
<name>A0A399EZG5_9DEIN</name>
<dbReference type="GO" id="GO:0005737">
    <property type="term" value="C:cytoplasm"/>
    <property type="evidence" value="ECO:0007669"/>
    <property type="project" value="TreeGrafter"/>
</dbReference>
<dbReference type="SUPFAM" id="SSF54506">
    <property type="entry name" value="Diaminopimelate epimerase-like"/>
    <property type="match status" value="1"/>
</dbReference>
<comment type="similarity">
    <text evidence="1">Belongs to the PhzF family.</text>
</comment>
<reference evidence="4 5" key="1">
    <citation type="submission" date="2018-08" db="EMBL/GenBank/DDBJ databases">
        <title>Meiothermus roseus NBRC 110900 genome sequencing project.</title>
        <authorList>
            <person name="Da Costa M.S."/>
            <person name="Albuquerque L."/>
            <person name="Raposo P."/>
            <person name="Froufe H.J.C."/>
            <person name="Barroso C.S."/>
            <person name="Egas C."/>
        </authorList>
    </citation>
    <scope>NUCLEOTIDE SEQUENCE [LARGE SCALE GENOMIC DNA]</scope>
    <source>
        <strain evidence="4 5">NBRC 110900</strain>
    </source>
</reference>
<accession>A0A399EZG5</accession>
<dbReference type="NCBIfam" id="TIGR00654">
    <property type="entry name" value="PhzF_family"/>
    <property type="match status" value="1"/>
</dbReference>
<evidence type="ECO:0000256" key="1">
    <source>
        <dbReference type="ARBA" id="ARBA00008270"/>
    </source>
</evidence>
<organism evidence="4 5">
    <name type="scientific">Calidithermus roseus</name>
    <dbReference type="NCBI Taxonomy" id="1644118"/>
    <lineage>
        <taxon>Bacteria</taxon>
        <taxon>Thermotogati</taxon>
        <taxon>Deinococcota</taxon>
        <taxon>Deinococci</taxon>
        <taxon>Thermales</taxon>
        <taxon>Thermaceae</taxon>
        <taxon>Calidithermus</taxon>
    </lineage>
</organism>
<dbReference type="RefSeq" id="WP_119275974.1">
    <property type="nucleotide sequence ID" value="NZ_QWLA01000007.1"/>
</dbReference>
<dbReference type="PANTHER" id="PTHR13774">
    <property type="entry name" value="PHENAZINE BIOSYNTHESIS PROTEIN"/>
    <property type="match status" value="1"/>
</dbReference>
<dbReference type="AlphaFoldDB" id="A0A399EZG5"/>
<proteinExistence type="inferred from homology"/>
<feature type="active site" evidence="3">
    <location>
        <position position="46"/>
    </location>
</feature>
<dbReference type="OrthoDB" id="9788221at2"/>
<evidence type="ECO:0000256" key="2">
    <source>
        <dbReference type="ARBA" id="ARBA00023235"/>
    </source>
</evidence>